<evidence type="ECO:0008006" key="4">
    <source>
        <dbReference type="Google" id="ProtNLM"/>
    </source>
</evidence>
<keyword evidence="3" id="KW-1185">Reference proteome</keyword>
<organism evidence="2 3">
    <name type="scientific">Dioscorea zingiberensis</name>
    <dbReference type="NCBI Taxonomy" id="325984"/>
    <lineage>
        <taxon>Eukaryota</taxon>
        <taxon>Viridiplantae</taxon>
        <taxon>Streptophyta</taxon>
        <taxon>Embryophyta</taxon>
        <taxon>Tracheophyta</taxon>
        <taxon>Spermatophyta</taxon>
        <taxon>Magnoliopsida</taxon>
        <taxon>Liliopsida</taxon>
        <taxon>Dioscoreales</taxon>
        <taxon>Dioscoreaceae</taxon>
        <taxon>Dioscorea</taxon>
    </lineage>
</organism>
<sequence length="270" mass="29667">MAALSSSDSSSTSGLSSHSVLSTTSDLTSHLIAINVAVQVPLNLTATNYCAWRAQFNSLLIGYDLYGYVDGSLPCPPSTITTPDSVVLTPNPTYSLWVHQDKLLLNALLGSLMASLVPFIASKKITMEAWKTLEKTYASPSHRRIMELCRKLATPVKGSRTITEYMQDIQSCIDFLAFMDKPVDFDELSIRILNGLDDSYKHLSSAIQARQTPITFEELFEKLFHEEAQQLFLTTSSLALPATVIATQTRTGSLSSRSGSSGSRSHNHRR</sequence>
<reference evidence="2" key="1">
    <citation type="submission" date="2021-03" db="EMBL/GenBank/DDBJ databases">
        <authorList>
            <person name="Li Z."/>
            <person name="Yang C."/>
        </authorList>
    </citation>
    <scope>NUCLEOTIDE SEQUENCE</scope>
    <source>
        <strain evidence="2">Dzin_1.0</strain>
        <tissue evidence="2">Leaf</tissue>
    </source>
</reference>
<dbReference type="PANTHER" id="PTHR47481">
    <property type="match status" value="1"/>
</dbReference>
<feature type="region of interest" description="Disordered" evidence="1">
    <location>
        <begin position="251"/>
        <end position="270"/>
    </location>
</feature>
<dbReference type="AlphaFoldDB" id="A0A9D5HAG3"/>
<dbReference type="Proteomes" id="UP001085076">
    <property type="component" value="Miscellaneous, Linkage group lg06"/>
</dbReference>
<evidence type="ECO:0000256" key="1">
    <source>
        <dbReference type="SAM" id="MobiDB-lite"/>
    </source>
</evidence>
<name>A0A9D5HAG3_9LILI</name>
<gene>
    <name evidence="2" type="ORF">J5N97_022313</name>
</gene>
<reference evidence="2" key="2">
    <citation type="journal article" date="2022" name="Hortic Res">
        <title>The genome of Dioscorea zingiberensis sheds light on the biosynthesis, origin and evolution of the medicinally important diosgenin saponins.</title>
        <authorList>
            <person name="Li Y."/>
            <person name="Tan C."/>
            <person name="Li Z."/>
            <person name="Guo J."/>
            <person name="Li S."/>
            <person name="Chen X."/>
            <person name="Wang C."/>
            <person name="Dai X."/>
            <person name="Yang H."/>
            <person name="Song W."/>
            <person name="Hou L."/>
            <person name="Xu J."/>
            <person name="Tong Z."/>
            <person name="Xu A."/>
            <person name="Yuan X."/>
            <person name="Wang W."/>
            <person name="Yang Q."/>
            <person name="Chen L."/>
            <person name="Sun Z."/>
            <person name="Wang K."/>
            <person name="Pan B."/>
            <person name="Chen J."/>
            <person name="Bao Y."/>
            <person name="Liu F."/>
            <person name="Qi X."/>
            <person name="Gang D.R."/>
            <person name="Wen J."/>
            <person name="Li J."/>
        </authorList>
    </citation>
    <scope>NUCLEOTIDE SEQUENCE</scope>
    <source>
        <strain evidence="2">Dzin_1.0</strain>
    </source>
</reference>
<evidence type="ECO:0000313" key="3">
    <source>
        <dbReference type="Proteomes" id="UP001085076"/>
    </source>
</evidence>
<dbReference type="EMBL" id="JAGGNH010000006">
    <property type="protein sequence ID" value="KAJ0969436.1"/>
    <property type="molecule type" value="Genomic_DNA"/>
</dbReference>
<dbReference type="PANTHER" id="PTHR47481:SF9">
    <property type="entry name" value="RETROTRANSPOSON GAG DOMAIN-CONTAINING PROTEIN"/>
    <property type="match status" value="1"/>
</dbReference>
<accession>A0A9D5HAG3</accession>
<dbReference type="OrthoDB" id="684929at2759"/>
<feature type="compositionally biased region" description="Low complexity" evidence="1">
    <location>
        <begin position="251"/>
        <end position="264"/>
    </location>
</feature>
<protein>
    <recommendedName>
        <fullName evidence="4">Retrotransposon Copia-like N-terminal domain-containing protein</fullName>
    </recommendedName>
</protein>
<dbReference type="Pfam" id="PF14223">
    <property type="entry name" value="Retrotran_gag_2"/>
    <property type="match status" value="1"/>
</dbReference>
<evidence type="ECO:0000313" key="2">
    <source>
        <dbReference type="EMBL" id="KAJ0969436.1"/>
    </source>
</evidence>
<comment type="caution">
    <text evidence="2">The sequence shown here is derived from an EMBL/GenBank/DDBJ whole genome shotgun (WGS) entry which is preliminary data.</text>
</comment>
<proteinExistence type="predicted"/>